<reference evidence="3" key="1">
    <citation type="journal article" date="2019" name="Int. J. Syst. Evol. Microbiol.">
        <title>The Global Catalogue of Microorganisms (GCM) 10K type strain sequencing project: providing services to taxonomists for standard genome sequencing and annotation.</title>
        <authorList>
            <consortium name="The Broad Institute Genomics Platform"/>
            <consortium name="The Broad Institute Genome Sequencing Center for Infectious Disease"/>
            <person name="Wu L."/>
            <person name="Ma J."/>
        </authorList>
    </citation>
    <scope>NUCLEOTIDE SEQUENCE [LARGE SCALE GENOMIC DNA]</scope>
    <source>
        <strain evidence="3">CCUG 57263</strain>
    </source>
</reference>
<evidence type="ECO:0000256" key="1">
    <source>
        <dbReference type="SAM" id="Phobius"/>
    </source>
</evidence>
<evidence type="ECO:0000313" key="3">
    <source>
        <dbReference type="Proteomes" id="UP001597120"/>
    </source>
</evidence>
<protein>
    <submittedName>
        <fullName evidence="2">TadE/TadG family type IV pilus assembly protein</fullName>
    </submittedName>
</protein>
<dbReference type="Proteomes" id="UP001597120">
    <property type="component" value="Unassembled WGS sequence"/>
</dbReference>
<keyword evidence="1" id="KW-0812">Transmembrane</keyword>
<proteinExistence type="predicted"/>
<keyword evidence="1" id="KW-1133">Transmembrane helix</keyword>
<organism evidence="2 3">
    <name type="scientific">Paenibacillus residui</name>
    <dbReference type="NCBI Taxonomy" id="629724"/>
    <lineage>
        <taxon>Bacteria</taxon>
        <taxon>Bacillati</taxon>
        <taxon>Bacillota</taxon>
        <taxon>Bacilli</taxon>
        <taxon>Bacillales</taxon>
        <taxon>Paenibacillaceae</taxon>
        <taxon>Paenibacillus</taxon>
    </lineage>
</organism>
<sequence length="337" mass="37607">MRNVTQGRRLRRFCLSEAGSFTIEASLVLPVIFLCTIAILFFALFMYQKAVLFHTAAVSADRTAAHWDNSYKDPVTGSYPLDKNDGLYWRVFNDQASDLLGIIGLGNPAVVELPQSGTQPSGSGPNKKLLQAAQQLPVSLEGQLSYSNHGLDRTVQIKLNQFLGIPSLVQDWFAMDQAAGESVAQVTDPVEWIRAVDLTKSYLSRIKGKAPATDVKKTWLESVSDPPEVIIRSEKEASEYLRNFVNGKSVEIETHTVGQYRIIDALDRDGVAHEAKYTINSKNVKDQIKKDVELMKRGEVKGVVWHFFRHVKTGKTALTPSLRRELERNGIVVIVHN</sequence>
<keyword evidence="1" id="KW-0472">Membrane</keyword>
<feature type="transmembrane region" description="Helical" evidence="1">
    <location>
        <begin position="21"/>
        <end position="47"/>
    </location>
</feature>
<comment type="caution">
    <text evidence="2">The sequence shown here is derived from an EMBL/GenBank/DDBJ whole genome shotgun (WGS) entry which is preliminary data.</text>
</comment>
<gene>
    <name evidence="2" type="ORF">ACFQ03_04705</name>
</gene>
<dbReference type="RefSeq" id="WP_191964395.1">
    <property type="nucleotide sequence ID" value="NZ_JBHTIU010000012.1"/>
</dbReference>
<accession>A0ABW3D537</accession>
<dbReference type="EMBL" id="JBHTIU010000012">
    <property type="protein sequence ID" value="MFD0868437.1"/>
    <property type="molecule type" value="Genomic_DNA"/>
</dbReference>
<name>A0ABW3D537_9BACL</name>
<evidence type="ECO:0000313" key="2">
    <source>
        <dbReference type="EMBL" id="MFD0868437.1"/>
    </source>
</evidence>
<keyword evidence="3" id="KW-1185">Reference proteome</keyword>